<dbReference type="PROSITE" id="PS01039">
    <property type="entry name" value="SBP_BACTERIAL_3"/>
    <property type="match status" value="1"/>
</dbReference>
<keyword evidence="3 6" id="KW-0732">Signal</keyword>
<dbReference type="EMBL" id="FQZP01000037">
    <property type="protein sequence ID" value="SHJ27923.1"/>
    <property type="molecule type" value="Genomic_DNA"/>
</dbReference>
<evidence type="ECO:0000256" key="3">
    <source>
        <dbReference type="ARBA" id="ARBA00022729"/>
    </source>
</evidence>
<comment type="similarity">
    <text evidence="2 4">Belongs to the bacterial solute-binding protein 3 family.</text>
</comment>
<evidence type="ECO:0000313" key="8">
    <source>
        <dbReference type="EMBL" id="SHJ27923.1"/>
    </source>
</evidence>
<dbReference type="Proteomes" id="UP000324781">
    <property type="component" value="Unassembled WGS sequence"/>
</dbReference>
<evidence type="ECO:0000259" key="7">
    <source>
        <dbReference type="SMART" id="SM00062"/>
    </source>
</evidence>
<name>A0A1M6I0C9_9FIRM</name>
<feature type="signal peptide" evidence="6">
    <location>
        <begin position="1"/>
        <end position="22"/>
    </location>
</feature>
<reference evidence="8 9" key="1">
    <citation type="submission" date="2016-11" db="EMBL/GenBank/DDBJ databases">
        <authorList>
            <person name="Varghese N."/>
            <person name="Submissions S."/>
        </authorList>
    </citation>
    <scope>NUCLEOTIDE SEQUENCE [LARGE SCALE GENOMIC DNA]</scope>
    <source>
        <strain evidence="8 9">DSM 19027</strain>
    </source>
</reference>
<feature type="region of interest" description="Disordered" evidence="5">
    <location>
        <begin position="29"/>
        <end position="58"/>
    </location>
</feature>
<dbReference type="Gene3D" id="3.40.190.10">
    <property type="entry name" value="Periplasmic binding protein-like II"/>
    <property type="match status" value="2"/>
</dbReference>
<dbReference type="PANTHER" id="PTHR35936">
    <property type="entry name" value="MEMBRANE-BOUND LYTIC MUREIN TRANSGLYCOSYLASE F"/>
    <property type="match status" value="1"/>
</dbReference>
<dbReference type="CDD" id="cd00996">
    <property type="entry name" value="PBP2_AatB_like"/>
    <property type="match status" value="1"/>
</dbReference>
<evidence type="ECO:0000256" key="5">
    <source>
        <dbReference type="SAM" id="MobiDB-lite"/>
    </source>
</evidence>
<gene>
    <name evidence="8" type="ORF">SAMN05444373_103728</name>
</gene>
<feature type="domain" description="Solute-binding protein family 3/N-terminal" evidence="7">
    <location>
        <begin position="69"/>
        <end position="289"/>
    </location>
</feature>
<evidence type="ECO:0000256" key="6">
    <source>
        <dbReference type="SAM" id="SignalP"/>
    </source>
</evidence>
<sequence>MKQSMKKLLTMLLTLAMMLALAACGNSTETGQPAAPEASQAVESNQPENTEASQPQAESDLAYVKAKGKLVIGYTVYEPMNYTDANGNFTGFDTELAILVCEKLGVEPEFVEIDWNTKEVELNSKAIDCIWNGMTIDEERKQNMEITQPYVKNAQVVLVKKGTSYEGTASLIGKTVVAEQGSAGEDTILNDENLKQADYVPKSLQTECLLELKAGTADAAVLDLTLAKTMTGEGTDYADIEIVDFLAVEDYGVGFRKGSDICAEVNKIFDALLADGTMGKLAEKYGLELAD</sequence>
<dbReference type="AlphaFoldDB" id="A0A1M6I0C9"/>
<feature type="compositionally biased region" description="Polar residues" evidence="5">
    <location>
        <begin position="41"/>
        <end position="57"/>
    </location>
</feature>
<dbReference type="PANTHER" id="PTHR35936:SF34">
    <property type="entry name" value="ABC TRANSPORTER EXTRACELLULAR-BINDING PROTEIN YCKB-RELATED"/>
    <property type="match status" value="1"/>
</dbReference>
<organism evidence="8 9">
    <name type="scientific">Thermoclostridium caenicola</name>
    <dbReference type="NCBI Taxonomy" id="659425"/>
    <lineage>
        <taxon>Bacteria</taxon>
        <taxon>Bacillati</taxon>
        <taxon>Bacillota</taxon>
        <taxon>Clostridia</taxon>
        <taxon>Eubacteriales</taxon>
        <taxon>Oscillospiraceae</taxon>
        <taxon>Thermoclostridium</taxon>
    </lineage>
</organism>
<dbReference type="RefSeq" id="WP_422822211.1">
    <property type="nucleotide sequence ID" value="NZ_FQZP01000037.1"/>
</dbReference>
<dbReference type="Pfam" id="PF00497">
    <property type="entry name" value="SBP_bac_3"/>
    <property type="match status" value="1"/>
</dbReference>
<dbReference type="SUPFAM" id="SSF53850">
    <property type="entry name" value="Periplasmic binding protein-like II"/>
    <property type="match status" value="1"/>
</dbReference>
<evidence type="ECO:0000256" key="4">
    <source>
        <dbReference type="RuleBase" id="RU003744"/>
    </source>
</evidence>
<evidence type="ECO:0000313" key="9">
    <source>
        <dbReference type="Proteomes" id="UP000324781"/>
    </source>
</evidence>
<comment type="subcellular location">
    <subcellularLocation>
        <location evidence="1">Cell envelope</location>
    </subcellularLocation>
</comment>
<dbReference type="InterPro" id="IPR001638">
    <property type="entry name" value="Solute-binding_3/MltF_N"/>
</dbReference>
<evidence type="ECO:0000256" key="2">
    <source>
        <dbReference type="ARBA" id="ARBA00010333"/>
    </source>
</evidence>
<dbReference type="InterPro" id="IPR018313">
    <property type="entry name" value="SBP_3_CS"/>
</dbReference>
<accession>A0A1M6I0C9</accession>
<feature type="chain" id="PRO_5012477688" evidence="6">
    <location>
        <begin position="23"/>
        <end position="291"/>
    </location>
</feature>
<protein>
    <submittedName>
        <fullName evidence="8">Amino acid ABC transporter substrate-binding protein, PAAT family</fullName>
    </submittedName>
</protein>
<keyword evidence="9" id="KW-1185">Reference proteome</keyword>
<dbReference type="PROSITE" id="PS51257">
    <property type="entry name" value="PROKAR_LIPOPROTEIN"/>
    <property type="match status" value="1"/>
</dbReference>
<dbReference type="SMART" id="SM00062">
    <property type="entry name" value="PBPb"/>
    <property type="match status" value="1"/>
</dbReference>
<proteinExistence type="inferred from homology"/>
<dbReference type="GO" id="GO:0030313">
    <property type="term" value="C:cell envelope"/>
    <property type="evidence" value="ECO:0007669"/>
    <property type="project" value="UniProtKB-SubCell"/>
</dbReference>
<evidence type="ECO:0000256" key="1">
    <source>
        <dbReference type="ARBA" id="ARBA00004196"/>
    </source>
</evidence>